<dbReference type="PANTHER" id="PTHR23042">
    <property type="entry name" value="CIRCADIAN PROTEIN CLOCK/ARNT/BMAL/PAS"/>
    <property type="match status" value="1"/>
</dbReference>
<dbReference type="InterPro" id="IPR050933">
    <property type="entry name" value="Circadian_TF"/>
</dbReference>
<dbReference type="Pfam" id="PF14598">
    <property type="entry name" value="PAS_11"/>
    <property type="match status" value="1"/>
</dbReference>
<dbReference type="GO" id="GO:0045944">
    <property type="term" value="P:positive regulation of transcription by RNA polymerase II"/>
    <property type="evidence" value="ECO:0007669"/>
    <property type="project" value="UniProtKB-ARBA"/>
</dbReference>
<keyword evidence="4" id="KW-0238">DNA-binding</keyword>
<dbReference type="InterPro" id="IPR035965">
    <property type="entry name" value="PAS-like_dom_sf"/>
</dbReference>
<comment type="subcellular location">
    <subcellularLocation>
        <location evidence="1">Nucleus</location>
    </subcellularLocation>
</comment>
<dbReference type="GO" id="GO:0003700">
    <property type="term" value="F:DNA-binding transcription factor activity"/>
    <property type="evidence" value="ECO:0007669"/>
    <property type="project" value="InterPro"/>
</dbReference>
<dbReference type="InterPro" id="IPR011598">
    <property type="entry name" value="bHLH_dom"/>
</dbReference>
<dbReference type="PROSITE" id="PS50112">
    <property type="entry name" value="PAS"/>
    <property type="match status" value="2"/>
</dbReference>
<dbReference type="Pfam" id="PF00989">
    <property type="entry name" value="PAS"/>
    <property type="match status" value="1"/>
</dbReference>
<proteinExistence type="evidence at transcript level"/>
<feature type="non-terminal residue" evidence="10">
    <location>
        <position position="347"/>
    </location>
</feature>
<evidence type="ECO:0000259" key="9">
    <source>
        <dbReference type="PROSITE" id="PS50888"/>
    </source>
</evidence>
<dbReference type="InterPro" id="IPR013767">
    <property type="entry name" value="PAS_fold"/>
</dbReference>
<feature type="domain" description="BHLH" evidence="9">
    <location>
        <begin position="1"/>
        <end position="50"/>
    </location>
</feature>
<keyword evidence="5" id="KW-0804">Transcription</keyword>
<dbReference type="GO" id="GO:0003677">
    <property type="term" value="F:DNA binding"/>
    <property type="evidence" value="ECO:0007669"/>
    <property type="project" value="UniProtKB-KW"/>
</dbReference>
<dbReference type="SUPFAM" id="SSF47459">
    <property type="entry name" value="HLH, helix-loop-helix DNA-binding domain"/>
    <property type="match status" value="1"/>
</dbReference>
<dbReference type="CDD" id="cd11391">
    <property type="entry name" value="bHLH_PAS"/>
    <property type="match status" value="1"/>
</dbReference>
<dbReference type="GO" id="GO:0046983">
    <property type="term" value="F:protein dimerization activity"/>
    <property type="evidence" value="ECO:0007669"/>
    <property type="project" value="InterPro"/>
</dbReference>
<dbReference type="InterPro" id="IPR036638">
    <property type="entry name" value="HLH_DNA-bd_sf"/>
</dbReference>
<dbReference type="Gene3D" id="3.30.450.20">
    <property type="entry name" value="PAS domain"/>
    <property type="match status" value="2"/>
</dbReference>
<name>A0A0A7ES49_NEODE</name>
<dbReference type="SUPFAM" id="SSF55785">
    <property type="entry name" value="PYP-like sensor domain (PAS domain)"/>
    <property type="match status" value="2"/>
</dbReference>
<evidence type="ECO:0000256" key="4">
    <source>
        <dbReference type="ARBA" id="ARBA00023125"/>
    </source>
</evidence>
<dbReference type="Gene3D" id="4.10.280.10">
    <property type="entry name" value="Helix-loop-helix DNA-binding domain"/>
    <property type="match status" value="1"/>
</dbReference>
<evidence type="ECO:0000256" key="7">
    <source>
        <dbReference type="SAM" id="MobiDB-lite"/>
    </source>
</evidence>
<evidence type="ECO:0000256" key="1">
    <source>
        <dbReference type="ARBA" id="ARBA00004123"/>
    </source>
</evidence>
<keyword evidence="3" id="KW-0805">Transcription regulation</keyword>
<feature type="domain" description="PAS" evidence="8">
    <location>
        <begin position="67"/>
        <end position="130"/>
    </location>
</feature>
<keyword evidence="2" id="KW-0677">Repeat</keyword>
<dbReference type="GO" id="GO:0005667">
    <property type="term" value="C:transcription regulator complex"/>
    <property type="evidence" value="ECO:0007669"/>
    <property type="project" value="InterPro"/>
</dbReference>
<dbReference type="InterPro" id="IPR000014">
    <property type="entry name" value="PAS"/>
</dbReference>
<dbReference type="EMBL" id="KJ579130">
    <property type="protein sequence ID" value="AIY69134.1"/>
    <property type="molecule type" value="mRNA"/>
</dbReference>
<protein>
    <submittedName>
        <fullName evidence="10">Methoprene-tolerant Met</fullName>
    </submittedName>
</protein>
<evidence type="ECO:0000313" key="10">
    <source>
        <dbReference type="EMBL" id="AIY69134.1"/>
    </source>
</evidence>
<dbReference type="SMR" id="A0A0A7ES49"/>
<evidence type="ECO:0000256" key="5">
    <source>
        <dbReference type="ARBA" id="ARBA00023163"/>
    </source>
</evidence>
<dbReference type="SMART" id="SM00091">
    <property type="entry name" value="PAS"/>
    <property type="match status" value="2"/>
</dbReference>
<dbReference type="GO" id="GO:0005737">
    <property type="term" value="C:cytoplasm"/>
    <property type="evidence" value="ECO:0007669"/>
    <property type="project" value="InterPro"/>
</dbReference>
<sequence>MRNMAEKMRRDKLNTYVAEIASIVPLGSGANKRIDKTSVLRLAANYIRMHKVLKDDDEASKVPPLLGREVTHSLAEAIGGFLLVVTSSGKVLYITEAVDQFFGHTQVDLLGHSIYNVIHPDDHEIFQQQLIPRGDNCWRSFFCRMMEKVLSRNDPGRYEIIHVVGQLRSLPQMQLSSSITSPTTPSPVAPSPHESIASGDHDEDESSDNEGEMQPLKVANKTGTHMLVSFVRVVKDRPITELSLVESTQEEYITRHGMDGKILYTDHRISFVTGLMPCEVVGTSAFNYMHQDDILWSIVAQKLMFTSTQGQGIVSYRLKCKNGDLITLRSRGFLEVNKQTGQVESFV</sequence>
<dbReference type="SMART" id="SM00353">
    <property type="entry name" value="HLH"/>
    <property type="match status" value="1"/>
</dbReference>
<evidence type="ECO:0000256" key="6">
    <source>
        <dbReference type="ARBA" id="ARBA00023242"/>
    </source>
</evidence>
<evidence type="ECO:0000256" key="3">
    <source>
        <dbReference type="ARBA" id="ARBA00023015"/>
    </source>
</evidence>
<dbReference type="NCBIfam" id="TIGR00229">
    <property type="entry name" value="sensory_box"/>
    <property type="match status" value="1"/>
</dbReference>
<feature type="domain" description="PAS" evidence="8">
    <location>
        <begin position="259"/>
        <end position="293"/>
    </location>
</feature>
<feature type="compositionally biased region" description="Acidic residues" evidence="7">
    <location>
        <begin position="201"/>
        <end position="211"/>
    </location>
</feature>
<evidence type="ECO:0000259" key="8">
    <source>
        <dbReference type="PROSITE" id="PS50112"/>
    </source>
</evidence>
<dbReference type="GO" id="GO:0005634">
    <property type="term" value="C:nucleus"/>
    <property type="evidence" value="ECO:0007669"/>
    <property type="project" value="UniProtKB-SubCell"/>
</dbReference>
<dbReference type="InterPro" id="IPR001067">
    <property type="entry name" value="Nuc_translocat"/>
</dbReference>
<organism evidence="10">
    <name type="scientific">Neocaridina denticulata</name>
    <name type="common">Cherry shrimp</name>
    <name type="synonym">Caridina denticulata</name>
    <dbReference type="NCBI Taxonomy" id="274642"/>
    <lineage>
        <taxon>Eukaryota</taxon>
        <taxon>Metazoa</taxon>
        <taxon>Ecdysozoa</taxon>
        <taxon>Arthropoda</taxon>
        <taxon>Crustacea</taxon>
        <taxon>Multicrustacea</taxon>
        <taxon>Malacostraca</taxon>
        <taxon>Eumalacostraca</taxon>
        <taxon>Eucarida</taxon>
        <taxon>Decapoda</taxon>
        <taxon>Pleocyemata</taxon>
        <taxon>Caridea</taxon>
        <taxon>Atyoidea</taxon>
        <taxon>Atyidae</taxon>
        <taxon>Neocaridina</taxon>
    </lineage>
</organism>
<evidence type="ECO:0000256" key="2">
    <source>
        <dbReference type="ARBA" id="ARBA00022737"/>
    </source>
</evidence>
<reference evidence="10" key="1">
    <citation type="journal article" date="2014" name="Gen. Comp. Endocrinol.">
        <title>Identification of putative ecdysteroid and juvenile hormone pathway genes in the shrimp Neocaridina denticulata.</title>
        <authorList>
            <person name="Sin Y.W."/>
            <person name="Kenny N.J."/>
            <person name="Qu Z."/>
            <person name="Chan K.W."/>
            <person name="Chan K.W."/>
            <person name="Cheong S.P."/>
            <person name="Leung R.W."/>
            <person name="Chan T.F."/>
            <person name="Bendena W.G."/>
            <person name="Chu K.H."/>
            <person name="Tobe S.S."/>
            <person name="Hui J.H."/>
        </authorList>
    </citation>
    <scope>NUCLEOTIDE SEQUENCE</scope>
</reference>
<dbReference type="CDD" id="cd00130">
    <property type="entry name" value="PAS"/>
    <property type="match status" value="1"/>
</dbReference>
<dbReference type="AlphaFoldDB" id="A0A0A7ES49"/>
<dbReference type="Pfam" id="PF00010">
    <property type="entry name" value="HLH"/>
    <property type="match status" value="1"/>
</dbReference>
<dbReference type="PROSITE" id="PS50888">
    <property type="entry name" value="BHLH"/>
    <property type="match status" value="1"/>
</dbReference>
<feature type="region of interest" description="Disordered" evidence="7">
    <location>
        <begin position="174"/>
        <end position="212"/>
    </location>
</feature>
<dbReference type="PRINTS" id="PR00785">
    <property type="entry name" value="NCTRNSLOCATR"/>
</dbReference>
<accession>A0A0A7ES49</accession>
<keyword evidence="6" id="KW-0539">Nucleus</keyword>